<name>A0ACB8G4J5_9SAUR</name>
<evidence type="ECO:0000313" key="1">
    <source>
        <dbReference type="EMBL" id="KAH8014392.1"/>
    </source>
</evidence>
<dbReference type="Proteomes" id="UP000827872">
    <property type="component" value="Linkage Group LG02"/>
</dbReference>
<evidence type="ECO:0000313" key="2">
    <source>
        <dbReference type="Proteomes" id="UP000827872"/>
    </source>
</evidence>
<sequence length="112" mass="11761">MPGAALDVYCHGQVQSAYCHHGQELLPVSAAAGPRAASGIFERIPEVVATASSKAVHTTFGFAHTSYNVALSLTDFIATSPEVTCSLSWMDGQMTPTSEKNAGFSTAFPLLK</sequence>
<proteinExistence type="predicted"/>
<reference evidence="1" key="1">
    <citation type="submission" date="2021-08" db="EMBL/GenBank/DDBJ databases">
        <title>The first chromosome-level gecko genome reveals the dynamic sex chromosomes of Neotropical dwarf geckos (Sphaerodactylidae: Sphaerodactylus).</title>
        <authorList>
            <person name="Pinto B.J."/>
            <person name="Keating S.E."/>
            <person name="Gamble T."/>
        </authorList>
    </citation>
    <scope>NUCLEOTIDE SEQUENCE</scope>
    <source>
        <strain evidence="1">TG3544</strain>
    </source>
</reference>
<organism evidence="1 2">
    <name type="scientific">Sphaerodactylus townsendi</name>
    <dbReference type="NCBI Taxonomy" id="933632"/>
    <lineage>
        <taxon>Eukaryota</taxon>
        <taxon>Metazoa</taxon>
        <taxon>Chordata</taxon>
        <taxon>Craniata</taxon>
        <taxon>Vertebrata</taxon>
        <taxon>Euteleostomi</taxon>
        <taxon>Lepidosauria</taxon>
        <taxon>Squamata</taxon>
        <taxon>Bifurcata</taxon>
        <taxon>Gekkota</taxon>
        <taxon>Sphaerodactylidae</taxon>
        <taxon>Sphaerodactylus</taxon>
    </lineage>
</organism>
<keyword evidence="2" id="KW-1185">Reference proteome</keyword>
<protein>
    <submittedName>
        <fullName evidence="1">Uncharacterized protein</fullName>
    </submittedName>
</protein>
<gene>
    <name evidence="1" type="ORF">K3G42_028886</name>
</gene>
<comment type="caution">
    <text evidence="1">The sequence shown here is derived from an EMBL/GenBank/DDBJ whole genome shotgun (WGS) entry which is preliminary data.</text>
</comment>
<dbReference type="EMBL" id="CM037615">
    <property type="protein sequence ID" value="KAH8014392.1"/>
    <property type="molecule type" value="Genomic_DNA"/>
</dbReference>
<accession>A0ACB8G4J5</accession>